<protein>
    <submittedName>
        <fullName evidence="1">Uncharacterized protein</fullName>
    </submittedName>
</protein>
<proteinExistence type="predicted"/>
<accession>A0ACC2W9H6</accession>
<evidence type="ECO:0000313" key="2">
    <source>
        <dbReference type="Proteomes" id="UP001241377"/>
    </source>
</evidence>
<reference evidence="1" key="1">
    <citation type="submission" date="2023-04" db="EMBL/GenBank/DDBJ databases">
        <title>Draft Genome sequencing of Naganishia species isolated from polar environments using Oxford Nanopore Technology.</title>
        <authorList>
            <person name="Leo P."/>
            <person name="Venkateswaran K."/>
        </authorList>
    </citation>
    <scope>NUCLEOTIDE SEQUENCE</scope>
    <source>
        <strain evidence="1">MNA-CCFEE 5261</strain>
    </source>
</reference>
<sequence length="848" mass="91406">MPATSLLLFTTSQTPLPNRYPTPASTRSLPIPPLLHASLHLAVDRPSPSYTLTKEGVLMIPNPEDEIDAINGTRAAVAGEQEGRMQGPAVADEDAEVTVKFYLVSASPVTATSSSVRAKQQITRALRNLQHYKAHDPRWRGDRARRWIDTFLIGWKGVEYRGERRSSVGSAKKLSPDAERAEAAQREQALGSFLTDEQKREIAEIWTYLDTATGPTMAKSNGAVDCPVAVGAASGTRAGREQATEAEAEMVEMEQGPSTRHVTALNGHSSSSASAVTETDKSLLEALISPPPTSPSAATPQQPTRRLPAPTHAWPRAFGTTQRTGNAFAANTPPPPPPTLTTPAVANWLYISSGLVFFIIVVGGVTRLTESGLSITEWEPVKGILPPIGEEQWQVEWDKYKVTPEGVMMNSGLDRESFKKIFYMEWAHRLAGRVLGVGGAESSRLHRVRKRESTSGDDQLLHGRLERRETVPQAPSRGALRAAGYGSATERPGVVALFERTDRRDSLCPSSEASPLHHQFNTNHVPLTPRFVLPAAYFLARGKVAPGTRWKLAAIAGGIGFQGALGWYMVKSGLDQDLFAQPGAVPRVSQYRLAAHLGAALVLYTGMVHTAHTIKRDWAYATGGEGTKVAGVLGTDRLASVLQHPAVKRFGKWSTVVGGMVLLTAISGAFVAGLDAGLIYNEFPTMGGRLMPPAEEMMDPRYAKAVDKSDTWWRNLLENPTTVQFDHRALAITTFTAVLSLPLLATRPGLRRLLPPSTITWAKAASAAAILQVTMGITTLLYLVPIPLAAAHQAGSVVLLTAMLGLAGSMKRPSALARAYKAARAQQQTSANALKHVDSTLKARVNTP</sequence>
<dbReference type="EMBL" id="JASBWR010000024">
    <property type="protein sequence ID" value="KAJ9107869.1"/>
    <property type="molecule type" value="Genomic_DNA"/>
</dbReference>
<name>A0ACC2W9H6_9TREE</name>
<gene>
    <name evidence="1" type="ORF">QFC19_002775</name>
</gene>
<dbReference type="Proteomes" id="UP001241377">
    <property type="component" value="Unassembled WGS sequence"/>
</dbReference>
<evidence type="ECO:0000313" key="1">
    <source>
        <dbReference type="EMBL" id="KAJ9107869.1"/>
    </source>
</evidence>
<organism evidence="1 2">
    <name type="scientific">Naganishia cerealis</name>
    <dbReference type="NCBI Taxonomy" id="610337"/>
    <lineage>
        <taxon>Eukaryota</taxon>
        <taxon>Fungi</taxon>
        <taxon>Dikarya</taxon>
        <taxon>Basidiomycota</taxon>
        <taxon>Agaricomycotina</taxon>
        <taxon>Tremellomycetes</taxon>
        <taxon>Filobasidiales</taxon>
        <taxon>Filobasidiaceae</taxon>
        <taxon>Naganishia</taxon>
    </lineage>
</organism>
<comment type="caution">
    <text evidence="1">The sequence shown here is derived from an EMBL/GenBank/DDBJ whole genome shotgun (WGS) entry which is preliminary data.</text>
</comment>
<keyword evidence="2" id="KW-1185">Reference proteome</keyword>